<evidence type="ECO:0000313" key="2">
    <source>
        <dbReference type="Proteomes" id="UP000012040"/>
    </source>
</evidence>
<dbReference type="STRING" id="1184267.A11Q_2410"/>
<dbReference type="Proteomes" id="UP000012040">
    <property type="component" value="Chromosome"/>
</dbReference>
<dbReference type="AlphaFoldDB" id="M4VF08"/>
<evidence type="ECO:0008006" key="3">
    <source>
        <dbReference type="Google" id="ProtNLM"/>
    </source>
</evidence>
<proteinExistence type="predicted"/>
<keyword evidence="2" id="KW-1185">Reference proteome</keyword>
<evidence type="ECO:0000313" key="1">
    <source>
        <dbReference type="EMBL" id="AGH96626.1"/>
    </source>
</evidence>
<dbReference type="EMBL" id="CP003537">
    <property type="protein sequence ID" value="AGH96626.1"/>
    <property type="molecule type" value="Genomic_DNA"/>
</dbReference>
<protein>
    <recommendedName>
        <fullName evidence="3">Histidine kinase/HSP90-like ATPase domain-containing protein</fullName>
    </recommendedName>
</protein>
<accession>M4VF08</accession>
<dbReference type="HOGENOM" id="CLU_1881673_0_0_7"/>
<organism evidence="1 2">
    <name type="scientific">Pseudobdellovibrio exovorus JSS</name>
    <dbReference type="NCBI Taxonomy" id="1184267"/>
    <lineage>
        <taxon>Bacteria</taxon>
        <taxon>Pseudomonadati</taxon>
        <taxon>Bdellovibrionota</taxon>
        <taxon>Bdellovibrionia</taxon>
        <taxon>Bdellovibrionales</taxon>
        <taxon>Pseudobdellovibrionaceae</taxon>
        <taxon>Pseudobdellovibrio</taxon>
    </lineage>
</organism>
<gene>
    <name evidence="1" type="ORF">A11Q_2410</name>
</gene>
<sequence>MSKEWVIKRKEVARATFGKLHNPQKIRELDEQLEEVCLRAGDDNLVQKLCRKIIEEVVNIMQHNDSWNEIAVQSKFNDSGSNFKFRIQYDGGQYYDPIEKGLENVVGRSVDQFQEYLRSKTIEDGLVTIKLQIKI</sequence>
<reference evidence="1 2" key="1">
    <citation type="journal article" date="2013" name="ISME J.">
        <title>By their genes ye shall know them: genomic signatures of predatory bacteria.</title>
        <authorList>
            <person name="Pasternak Z."/>
            <person name="Pietrokovski S."/>
            <person name="Rotem O."/>
            <person name="Gophna U."/>
            <person name="Lurie-Weinberger M.N."/>
            <person name="Jurkevitch E."/>
        </authorList>
    </citation>
    <scope>NUCLEOTIDE SEQUENCE [LARGE SCALE GENOMIC DNA]</scope>
    <source>
        <strain evidence="1 2">JSS</strain>
    </source>
</reference>
<dbReference type="RefSeq" id="WP_015471116.1">
    <property type="nucleotide sequence ID" value="NC_020813.1"/>
</dbReference>
<name>M4VF08_9BACT</name>
<dbReference type="KEGG" id="bex:A11Q_2410"/>